<accession>A0A644WX40</accession>
<sequence>MDEALVITNAVRVLLQLGVEQSFCENIAVCTPHIAPTGVIGLLGIGDQIEVVLRRRNCERRDIQNGTSCAAAFNLSGERTRASECHSLIDFLSVGFDLAVNRFT</sequence>
<evidence type="ECO:0000313" key="1">
    <source>
        <dbReference type="EMBL" id="MPM08267.1"/>
    </source>
</evidence>
<protein>
    <submittedName>
        <fullName evidence="1">Uncharacterized protein</fullName>
    </submittedName>
</protein>
<comment type="caution">
    <text evidence="1">The sequence shown here is derived from an EMBL/GenBank/DDBJ whole genome shotgun (WGS) entry which is preliminary data.</text>
</comment>
<reference evidence="1" key="1">
    <citation type="submission" date="2019-08" db="EMBL/GenBank/DDBJ databases">
        <authorList>
            <person name="Kucharzyk K."/>
            <person name="Murdoch R.W."/>
            <person name="Higgins S."/>
            <person name="Loffler F."/>
        </authorList>
    </citation>
    <scope>NUCLEOTIDE SEQUENCE</scope>
</reference>
<name>A0A644WX40_9ZZZZ</name>
<dbReference type="EMBL" id="VSSQ01001431">
    <property type="protein sequence ID" value="MPM08267.1"/>
    <property type="molecule type" value="Genomic_DNA"/>
</dbReference>
<dbReference type="AlphaFoldDB" id="A0A644WX40"/>
<proteinExistence type="predicted"/>
<organism evidence="1">
    <name type="scientific">bioreactor metagenome</name>
    <dbReference type="NCBI Taxonomy" id="1076179"/>
    <lineage>
        <taxon>unclassified sequences</taxon>
        <taxon>metagenomes</taxon>
        <taxon>ecological metagenomes</taxon>
    </lineage>
</organism>
<gene>
    <name evidence="1" type="ORF">SDC9_54579</name>
</gene>